<sequence>MKLLFITSLILISYVYVGYPVLLAILSLIIKKPIKKDEFYPSITLLIAAYNEERVIREKIENSLQIDYPKEKIEIVVVSDGSEDRTDEIIKEYSSQGVVLKKFGKRMGKMGALNRAMQEIKSEVVVLSDANTMYQAEAIKRLVRNFADPLVGAATGDVRLESEKASFGQGEGAYWQYERWIQKKESEIGSIIGVDGAMYAIRRELYVPPSDNIILDDFVISMNIGTCGHRVVFEPEAVAFEETSPTWRDEFRRRPRITAGGYQALWQKEGVPSISNGLLLFEYLSHRLFRWLLPFFLITLFVSNWFVMDNAILRIFLGCQIAFYLLAWIGLITGTKTKLFAIPFYFCMVNLGALLGFFRWLTKSQQVMWKKER</sequence>
<dbReference type="Gene3D" id="3.90.550.10">
    <property type="entry name" value="Spore Coat Polysaccharide Biosynthesis Protein SpsA, Chain A"/>
    <property type="match status" value="1"/>
</dbReference>
<dbReference type="Pfam" id="PF13641">
    <property type="entry name" value="Glyco_tranf_2_3"/>
    <property type="match status" value="1"/>
</dbReference>
<evidence type="ECO:0000313" key="5">
    <source>
        <dbReference type="EMBL" id="PIX17178.1"/>
    </source>
</evidence>
<feature type="transmembrane region" description="Helical" evidence="4">
    <location>
        <begin position="288"/>
        <end position="306"/>
    </location>
</feature>
<keyword evidence="4" id="KW-0812">Transmembrane</keyword>
<proteinExistence type="inferred from homology"/>
<evidence type="ECO:0000256" key="1">
    <source>
        <dbReference type="ARBA" id="ARBA00006739"/>
    </source>
</evidence>
<dbReference type="Proteomes" id="UP000229297">
    <property type="component" value="Unassembled WGS sequence"/>
</dbReference>
<feature type="transmembrane region" description="Helical" evidence="4">
    <location>
        <begin position="339"/>
        <end position="361"/>
    </location>
</feature>
<evidence type="ECO:0000256" key="4">
    <source>
        <dbReference type="SAM" id="Phobius"/>
    </source>
</evidence>
<reference evidence="6" key="1">
    <citation type="submission" date="2017-09" db="EMBL/GenBank/DDBJ databases">
        <title>Depth-based differentiation of microbial function through sediment-hosted aquifers and enrichment of novel symbionts in the deep terrestrial subsurface.</title>
        <authorList>
            <person name="Probst A.J."/>
            <person name="Ladd B."/>
            <person name="Jarett J.K."/>
            <person name="Geller-Mcgrath D.E."/>
            <person name="Sieber C.M.K."/>
            <person name="Emerson J.B."/>
            <person name="Anantharaman K."/>
            <person name="Thomas B.C."/>
            <person name="Malmstrom R."/>
            <person name="Stieglmeier M."/>
            <person name="Klingl A."/>
            <person name="Woyke T."/>
            <person name="Ryan C.M."/>
            <person name="Banfield J.F."/>
        </authorList>
    </citation>
    <scope>NUCLEOTIDE SEQUENCE [LARGE SCALE GENOMIC DNA]</scope>
</reference>
<keyword evidence="2" id="KW-0328">Glycosyltransferase</keyword>
<evidence type="ECO:0000256" key="2">
    <source>
        <dbReference type="ARBA" id="ARBA00022676"/>
    </source>
</evidence>
<dbReference type="EMBL" id="PFIC01000124">
    <property type="protein sequence ID" value="PIX17178.1"/>
    <property type="molecule type" value="Genomic_DNA"/>
</dbReference>
<dbReference type="AlphaFoldDB" id="A0A2M7JCQ0"/>
<protein>
    <submittedName>
        <fullName evidence="5">Glycosyltransferase family 2 protein</fullName>
    </submittedName>
</protein>
<comment type="similarity">
    <text evidence="1">Belongs to the glycosyltransferase 2 family.</text>
</comment>
<gene>
    <name evidence="5" type="ORF">COZ71_04695</name>
</gene>
<keyword evidence="4" id="KW-0472">Membrane</keyword>
<comment type="caution">
    <text evidence="5">The sequence shown here is derived from an EMBL/GenBank/DDBJ whole genome shotgun (WGS) entry which is preliminary data.</text>
</comment>
<feature type="transmembrane region" description="Helical" evidence="4">
    <location>
        <begin position="312"/>
        <end position="332"/>
    </location>
</feature>
<evidence type="ECO:0000313" key="6">
    <source>
        <dbReference type="Proteomes" id="UP000229297"/>
    </source>
</evidence>
<name>A0A2M7JCQ0_9BACT</name>
<dbReference type="PANTHER" id="PTHR43630">
    <property type="entry name" value="POLY-BETA-1,6-N-ACETYL-D-GLUCOSAMINE SYNTHASE"/>
    <property type="match status" value="1"/>
</dbReference>
<evidence type="ECO:0000256" key="3">
    <source>
        <dbReference type="ARBA" id="ARBA00022679"/>
    </source>
</evidence>
<feature type="transmembrane region" description="Helical" evidence="4">
    <location>
        <begin position="6"/>
        <end position="30"/>
    </location>
</feature>
<dbReference type="GO" id="GO:0016757">
    <property type="term" value="F:glycosyltransferase activity"/>
    <property type="evidence" value="ECO:0007669"/>
    <property type="project" value="UniProtKB-KW"/>
</dbReference>
<dbReference type="SUPFAM" id="SSF53448">
    <property type="entry name" value="Nucleotide-diphospho-sugar transferases"/>
    <property type="match status" value="1"/>
</dbReference>
<organism evidence="5 6">
    <name type="scientific">Candidatus Desantisbacteria bacterium CG_4_8_14_3_um_filter_40_12</name>
    <dbReference type="NCBI Taxonomy" id="1974545"/>
    <lineage>
        <taxon>Bacteria</taxon>
        <taxon>Candidatus Desantisiibacteriota</taxon>
    </lineage>
</organism>
<accession>A0A2M7JCQ0</accession>
<dbReference type="CDD" id="cd06439">
    <property type="entry name" value="CESA_like_1"/>
    <property type="match status" value="1"/>
</dbReference>
<keyword evidence="3 5" id="KW-0808">Transferase</keyword>
<dbReference type="PANTHER" id="PTHR43630:SF1">
    <property type="entry name" value="POLY-BETA-1,6-N-ACETYL-D-GLUCOSAMINE SYNTHASE"/>
    <property type="match status" value="1"/>
</dbReference>
<dbReference type="InterPro" id="IPR029044">
    <property type="entry name" value="Nucleotide-diphossugar_trans"/>
</dbReference>
<keyword evidence="4" id="KW-1133">Transmembrane helix</keyword>